<evidence type="ECO:0000256" key="19">
    <source>
        <dbReference type="RuleBase" id="RU004996"/>
    </source>
</evidence>
<feature type="binding site" evidence="15">
    <location>
        <position position="457"/>
    </location>
    <ligand>
        <name>substrate</name>
    </ligand>
</feature>
<dbReference type="CDD" id="cd07033">
    <property type="entry name" value="TPP_PYR_DXS_TK_like"/>
    <property type="match status" value="1"/>
</dbReference>
<comment type="cofactor">
    <cofactor evidence="16">
        <name>thiamine diphosphate</name>
        <dbReference type="ChEBI" id="CHEBI:58937"/>
    </cofactor>
    <text evidence="16">Binds 1 thiamine pyrophosphate per subunit. During the reaction, the substrate forms a covalent intermediate with the cofactor.</text>
</comment>
<dbReference type="InterPro" id="IPR033247">
    <property type="entry name" value="Transketolase_fam"/>
</dbReference>
<evidence type="ECO:0000256" key="13">
    <source>
        <dbReference type="NCBIfam" id="TIGR00232"/>
    </source>
</evidence>
<feature type="binding site" evidence="17">
    <location>
        <position position="184"/>
    </location>
    <ligand>
        <name>Mg(2+)</name>
        <dbReference type="ChEBI" id="CHEBI:18420"/>
    </ligand>
</feature>
<comment type="cofactor">
    <cofactor evidence="2">
        <name>Mn(2+)</name>
        <dbReference type="ChEBI" id="CHEBI:29035"/>
    </cofactor>
</comment>
<dbReference type="SUPFAM" id="SSF52518">
    <property type="entry name" value="Thiamin diphosphate-binding fold (THDP-binding)"/>
    <property type="match status" value="2"/>
</dbReference>
<feature type="binding site" evidence="16">
    <location>
        <position position="433"/>
    </location>
    <ligand>
        <name>thiamine diphosphate</name>
        <dbReference type="ChEBI" id="CHEBI:58937"/>
    </ligand>
</feature>
<feature type="binding site" evidence="16">
    <location>
        <position position="184"/>
    </location>
    <ligand>
        <name>thiamine diphosphate</name>
        <dbReference type="ChEBI" id="CHEBI:58937"/>
    </ligand>
</feature>
<dbReference type="GO" id="GO:0006098">
    <property type="term" value="P:pentose-phosphate shunt"/>
    <property type="evidence" value="ECO:0007669"/>
    <property type="project" value="TreeGrafter"/>
</dbReference>
<name>A0A7M1XIR6_9SPIR</name>
<dbReference type="EC" id="2.2.1.1" evidence="6 13"/>
<evidence type="ECO:0000256" key="3">
    <source>
        <dbReference type="ARBA" id="ARBA00001941"/>
    </source>
</evidence>
<dbReference type="PANTHER" id="PTHR43522">
    <property type="entry name" value="TRANSKETOLASE"/>
    <property type="match status" value="1"/>
</dbReference>
<dbReference type="GO" id="GO:0005829">
    <property type="term" value="C:cytosol"/>
    <property type="evidence" value="ECO:0007669"/>
    <property type="project" value="TreeGrafter"/>
</dbReference>
<keyword evidence="11 16" id="KW-0786">Thiamine pyrophosphate</keyword>
<feature type="active site" description="Proton donor" evidence="14">
    <location>
        <position position="407"/>
    </location>
</feature>
<dbReference type="SUPFAM" id="SSF52922">
    <property type="entry name" value="TK C-terminal domain-like"/>
    <property type="match status" value="1"/>
</dbReference>
<dbReference type="GO" id="GO:0046872">
    <property type="term" value="F:metal ion binding"/>
    <property type="evidence" value="ECO:0007669"/>
    <property type="project" value="UniProtKB-KW"/>
</dbReference>
<feature type="binding site" evidence="15">
    <location>
        <position position="516"/>
    </location>
    <ligand>
        <name>substrate</name>
    </ligand>
</feature>
<dbReference type="SMART" id="SM00861">
    <property type="entry name" value="Transket_pyr"/>
    <property type="match status" value="1"/>
</dbReference>
<dbReference type="Pfam" id="PF00456">
    <property type="entry name" value="Transketolase_N"/>
    <property type="match status" value="1"/>
</dbReference>
<dbReference type="FunFam" id="3.40.50.970:FF:000004">
    <property type="entry name" value="Transketolase"/>
    <property type="match status" value="1"/>
</dbReference>
<dbReference type="InterPro" id="IPR005475">
    <property type="entry name" value="Transketolase-like_Pyr-bd"/>
</dbReference>
<evidence type="ECO:0000256" key="4">
    <source>
        <dbReference type="ARBA" id="ARBA00007131"/>
    </source>
</evidence>
<dbReference type="InterPro" id="IPR055152">
    <property type="entry name" value="Transketolase-like_C_2"/>
</dbReference>
<evidence type="ECO:0000256" key="15">
    <source>
        <dbReference type="PIRSR" id="PIRSR605478-2"/>
    </source>
</evidence>
<dbReference type="InterPro" id="IPR009014">
    <property type="entry name" value="Transketo_C/PFOR_II"/>
</dbReference>
<dbReference type="Proteomes" id="UP000593591">
    <property type="component" value="Chromosome"/>
</dbReference>
<dbReference type="PROSITE" id="PS00801">
    <property type="entry name" value="TRANSKETOLASE_1"/>
    <property type="match status" value="1"/>
</dbReference>
<dbReference type="PROSITE" id="PS00802">
    <property type="entry name" value="TRANSKETOLASE_2"/>
    <property type="match status" value="1"/>
</dbReference>
<dbReference type="InterPro" id="IPR005474">
    <property type="entry name" value="Transketolase_N"/>
</dbReference>
<keyword evidence="8 17" id="KW-0479">Metal-binding</keyword>
<dbReference type="InterPro" id="IPR020826">
    <property type="entry name" value="Transketolase_BS"/>
</dbReference>
<comment type="catalytic activity">
    <reaction evidence="12 19">
        <text>D-sedoheptulose 7-phosphate + D-glyceraldehyde 3-phosphate = aldehydo-D-ribose 5-phosphate + D-xylulose 5-phosphate</text>
        <dbReference type="Rhea" id="RHEA:10508"/>
        <dbReference type="ChEBI" id="CHEBI:57483"/>
        <dbReference type="ChEBI" id="CHEBI:57737"/>
        <dbReference type="ChEBI" id="CHEBI:58273"/>
        <dbReference type="ChEBI" id="CHEBI:59776"/>
        <dbReference type="EC" id="2.2.1.1"/>
    </reaction>
</comment>
<evidence type="ECO:0000256" key="12">
    <source>
        <dbReference type="ARBA" id="ARBA00049473"/>
    </source>
</evidence>
<dbReference type="Pfam" id="PF02779">
    <property type="entry name" value="Transket_pyr"/>
    <property type="match status" value="1"/>
</dbReference>
<evidence type="ECO:0000256" key="1">
    <source>
        <dbReference type="ARBA" id="ARBA00001913"/>
    </source>
</evidence>
<evidence type="ECO:0000256" key="2">
    <source>
        <dbReference type="ARBA" id="ARBA00001936"/>
    </source>
</evidence>
<evidence type="ECO:0000256" key="11">
    <source>
        <dbReference type="ARBA" id="ARBA00023052"/>
    </source>
</evidence>
<evidence type="ECO:0000256" key="7">
    <source>
        <dbReference type="ARBA" id="ARBA00022679"/>
    </source>
</evidence>
<comment type="cofactor">
    <cofactor evidence="19">
        <name>Mg(2+)</name>
        <dbReference type="ChEBI" id="CHEBI:18420"/>
    </cofactor>
    <cofactor evidence="19">
        <name>Ca(2+)</name>
        <dbReference type="ChEBI" id="CHEBI:29108"/>
    </cofactor>
    <cofactor evidence="19">
        <name>Mn(2+)</name>
        <dbReference type="ChEBI" id="CHEBI:29035"/>
    </cofactor>
    <cofactor evidence="19">
        <name>Co(2+)</name>
        <dbReference type="ChEBI" id="CHEBI:48828"/>
    </cofactor>
    <text evidence="19">Binds 1 Mg(2+) ion per subunit. Can also utilize other divalent metal cations, such as Ca(2+), Mn(2+) and Co(2+).</text>
</comment>
<reference evidence="21 22" key="1">
    <citation type="submission" date="2018-08" db="EMBL/GenBank/DDBJ databases">
        <title>The first complete genome of Treponema rectale (CHPAT), a commensal spirochete of the bovine rectum.</title>
        <authorList>
            <person name="Staton G.J."/>
            <person name="Clegg S.R."/>
            <person name="Carter S.D."/>
            <person name="Radford A.D."/>
            <person name="Darby A."/>
            <person name="Hall N."/>
            <person name="Birtles R.J."/>
            <person name="Evans N.J."/>
        </authorList>
    </citation>
    <scope>NUCLEOTIDE SEQUENCE [LARGE SCALE GENOMIC DNA]</scope>
    <source>
        <strain evidence="21 22">CHPA</strain>
    </source>
</reference>
<evidence type="ECO:0000313" key="21">
    <source>
        <dbReference type="EMBL" id="QOS39489.1"/>
    </source>
</evidence>
<evidence type="ECO:0000256" key="10">
    <source>
        <dbReference type="ARBA" id="ARBA00022842"/>
    </source>
</evidence>
<feature type="site" description="Important for catalytic activity" evidence="18">
    <location>
        <position position="26"/>
    </location>
</feature>
<dbReference type="Gene3D" id="3.40.50.920">
    <property type="match status" value="1"/>
</dbReference>
<evidence type="ECO:0000256" key="16">
    <source>
        <dbReference type="PIRSR" id="PIRSR605478-3"/>
    </source>
</evidence>
<dbReference type="KEGG" id="trc:DYE49_03055"/>
<dbReference type="InterPro" id="IPR049557">
    <property type="entry name" value="Transketolase_CS"/>
</dbReference>
<feature type="binding site" evidence="17">
    <location>
        <position position="186"/>
    </location>
    <ligand>
        <name>Mg(2+)</name>
        <dbReference type="ChEBI" id="CHEBI:18420"/>
    </ligand>
</feature>
<feature type="binding site" evidence="16">
    <location>
        <begin position="114"/>
        <end position="116"/>
    </location>
    <ligand>
        <name>thiamine diphosphate</name>
        <dbReference type="ChEBI" id="CHEBI:58937"/>
    </ligand>
</feature>
<dbReference type="Gene3D" id="3.40.50.970">
    <property type="match status" value="2"/>
</dbReference>
<feature type="binding site" evidence="17">
    <location>
        <position position="154"/>
    </location>
    <ligand>
        <name>Mg(2+)</name>
        <dbReference type="ChEBI" id="CHEBI:18420"/>
    </ligand>
</feature>
<dbReference type="FunFam" id="3.40.50.970:FF:000045">
    <property type="entry name" value="Transketolase"/>
    <property type="match status" value="1"/>
</dbReference>
<keyword evidence="7 19" id="KW-0808">Transferase</keyword>
<feature type="binding site" evidence="15">
    <location>
        <position position="26"/>
    </location>
    <ligand>
        <name>substrate</name>
    </ligand>
</feature>
<protein>
    <recommendedName>
        <fullName evidence="6 13">Transketolase</fullName>
        <ecNumber evidence="6 13">2.2.1.1</ecNumber>
    </recommendedName>
</protein>
<evidence type="ECO:0000256" key="6">
    <source>
        <dbReference type="ARBA" id="ARBA00013152"/>
    </source>
</evidence>
<evidence type="ECO:0000256" key="5">
    <source>
        <dbReference type="ARBA" id="ARBA00011738"/>
    </source>
</evidence>
<comment type="cofactor">
    <cofactor evidence="1">
        <name>Ca(2+)</name>
        <dbReference type="ChEBI" id="CHEBI:29108"/>
    </cofactor>
</comment>
<comment type="similarity">
    <text evidence="4 19">Belongs to the transketolase family.</text>
</comment>
<evidence type="ECO:0000256" key="14">
    <source>
        <dbReference type="PIRSR" id="PIRSR605478-1"/>
    </source>
</evidence>
<sequence length="655" mass="71699">MKYDKIALASLRGLSLDVITKANSGHPGMCLSAAPILYTLFTRHLIADPKDPTWINRDRFVLSAGHGSALLYSLLHLSGYAIPMEQLQQFRQLDSLTPGHPEYGHTPGVDATAGPLGQGLAQAVGMAMAECHLAAIYPEGEQLINHYTYVLTGDGCLEEGISHEAIAYAGLQKLNKLILLYDKNDVTLDGPLSNSDCMDVKKRFEAANWNVLEVEDGNDIEAIDKAITLAKTAKEKPTIIVCHTIIGYGSSLAGSSKCHGAPLSAEEVVKTKENLGYSFPAFNVPEEAYMAFKETLLTRGEKAHKDYDKKVLEYASKHPTEYDTFVSLMHNDISKYLFNGAPHYEPGFKDATRNTSNAFLNLVAEEVPNLFGGSADVAGSVKTKVKKFTDFTPENRAGCNINFGIRELAMTSMQNGILLHGGLRTYVGSFFVFSDYMKPAIRMAAMEKIPAIFLLSHDSIAVGEDGPTHQPIEHLTMLRAIPDMTTYRPSDAIEVAASYHYAFASTDRPTAIVISRQNLVNNEGSSYEGALKGGYVVSKEKEEAQLAILATGSEVSLAIKVQSMLLSEGIDTRVISLPAFDVFERQSQAYQDEVLGLPYEKRVFVEMGKSDGLYKYAKNVISIDRFGKSAPADEVIADYGFTPEVVAEKIRKLVK</sequence>
<evidence type="ECO:0000313" key="22">
    <source>
        <dbReference type="Proteomes" id="UP000593591"/>
    </source>
</evidence>
<comment type="function">
    <text evidence="19">Catalyzes the transfer of a two-carbon ketol group from a ketose donor to an aldose acceptor, via a covalent intermediate with the cofactor thiamine pyrophosphate.</text>
</comment>
<feature type="binding site" evidence="15">
    <location>
        <position position="380"/>
    </location>
    <ligand>
        <name>substrate</name>
    </ligand>
</feature>
<feature type="site" description="Important for catalytic activity" evidence="18">
    <location>
        <position position="259"/>
    </location>
</feature>
<keyword evidence="9 19" id="KW-0106">Calcium</keyword>
<feature type="binding site" evidence="15">
    <location>
        <position position="469"/>
    </location>
    <ligand>
        <name>substrate</name>
    </ligand>
</feature>
<feature type="binding site" evidence="15">
    <location>
        <position position="259"/>
    </location>
    <ligand>
        <name>substrate</name>
    </ligand>
</feature>
<proteinExistence type="inferred from homology"/>
<feature type="binding site" evidence="16">
    <location>
        <position position="259"/>
    </location>
    <ligand>
        <name>thiamine diphosphate</name>
        <dbReference type="ChEBI" id="CHEBI:58937"/>
    </ligand>
</feature>
<evidence type="ECO:0000256" key="17">
    <source>
        <dbReference type="PIRSR" id="PIRSR605478-4"/>
    </source>
</evidence>
<dbReference type="InterPro" id="IPR029061">
    <property type="entry name" value="THDP-binding"/>
</dbReference>
<dbReference type="InterPro" id="IPR005478">
    <property type="entry name" value="Transketolase_bac-like"/>
</dbReference>
<comment type="subunit">
    <text evidence="5 19">Homodimer.</text>
</comment>
<feature type="binding site" evidence="16">
    <location>
        <position position="155"/>
    </location>
    <ligand>
        <name>thiamine diphosphate</name>
        <dbReference type="ChEBI" id="CHEBI:58937"/>
    </ligand>
</feature>
<dbReference type="NCBIfam" id="TIGR00232">
    <property type="entry name" value="tktlase_bact"/>
    <property type="match status" value="1"/>
</dbReference>
<evidence type="ECO:0000256" key="18">
    <source>
        <dbReference type="PIRSR" id="PIRSR605478-5"/>
    </source>
</evidence>
<dbReference type="PANTHER" id="PTHR43522:SF2">
    <property type="entry name" value="TRANSKETOLASE 1-RELATED"/>
    <property type="match status" value="1"/>
</dbReference>
<comment type="cofactor">
    <cofactor evidence="17">
        <name>Mg(2+)</name>
        <dbReference type="ChEBI" id="CHEBI:18420"/>
    </cofactor>
    <text evidence="17">Binds 1 Mg(2+) ion per subunit. Can also utilize other divalent metal cations, such as Ca(2+), Mn(2+) and Co(2+).</text>
</comment>
<dbReference type="EMBL" id="CP031517">
    <property type="protein sequence ID" value="QOS39489.1"/>
    <property type="molecule type" value="Genomic_DNA"/>
</dbReference>
<evidence type="ECO:0000256" key="8">
    <source>
        <dbReference type="ARBA" id="ARBA00022723"/>
    </source>
</evidence>
<accession>A0A7M1XIR6</accession>
<evidence type="ECO:0000256" key="9">
    <source>
        <dbReference type="ARBA" id="ARBA00022837"/>
    </source>
</evidence>
<feature type="binding site" evidence="15">
    <location>
        <position position="465"/>
    </location>
    <ligand>
        <name>substrate</name>
    </ligand>
</feature>
<organism evidence="21 22">
    <name type="scientific">Treponema rectale</name>
    <dbReference type="NCBI Taxonomy" id="744512"/>
    <lineage>
        <taxon>Bacteria</taxon>
        <taxon>Pseudomonadati</taxon>
        <taxon>Spirochaetota</taxon>
        <taxon>Spirochaetia</taxon>
        <taxon>Spirochaetales</taxon>
        <taxon>Treponemataceae</taxon>
        <taxon>Treponema</taxon>
    </lineage>
</organism>
<dbReference type="CDD" id="cd02012">
    <property type="entry name" value="TPP_TK"/>
    <property type="match status" value="1"/>
</dbReference>
<dbReference type="Pfam" id="PF22613">
    <property type="entry name" value="Transketolase_C_1"/>
    <property type="match status" value="1"/>
</dbReference>
<gene>
    <name evidence="21" type="primary">tkt</name>
    <name evidence="21" type="ORF">DYE49_03055</name>
</gene>
<dbReference type="GO" id="GO:0004802">
    <property type="term" value="F:transketolase activity"/>
    <property type="evidence" value="ECO:0007669"/>
    <property type="project" value="UniProtKB-UniRule"/>
</dbReference>
<dbReference type="AlphaFoldDB" id="A0A7M1XIR6"/>
<comment type="cofactor">
    <cofactor evidence="3">
        <name>Co(2+)</name>
        <dbReference type="ChEBI" id="CHEBI:48828"/>
    </cofactor>
</comment>
<feature type="domain" description="Transketolase-like pyrimidine-binding" evidence="20">
    <location>
        <begin position="350"/>
        <end position="522"/>
    </location>
</feature>
<feature type="binding site" evidence="15">
    <location>
        <position position="353"/>
    </location>
    <ligand>
        <name>substrate</name>
    </ligand>
</feature>
<feature type="binding site" evidence="16">
    <location>
        <position position="66"/>
    </location>
    <ligand>
        <name>thiamine diphosphate</name>
        <dbReference type="ChEBI" id="CHEBI:58937"/>
    </ligand>
</feature>
<evidence type="ECO:0000259" key="20">
    <source>
        <dbReference type="SMART" id="SM00861"/>
    </source>
</evidence>
<keyword evidence="10 17" id="KW-0460">Magnesium</keyword>